<sequence length="54" mass="6376">MVRIGQRHKKYIFTKNEMSQFGIKSFIGKNEMKRVPIDCCRSRSLIVTQKERSA</sequence>
<accession>M6C551</accession>
<reference evidence="1 2" key="1">
    <citation type="submission" date="2013-01" db="EMBL/GenBank/DDBJ databases">
        <authorList>
            <person name="Harkins D.M."/>
            <person name="Durkin A.S."/>
            <person name="Brinkac L.M."/>
            <person name="Haft D.H."/>
            <person name="Selengut J.D."/>
            <person name="Sanka R."/>
            <person name="DePew J."/>
            <person name="Purushe J."/>
            <person name="Galloway R.L."/>
            <person name="Vinetz J.M."/>
            <person name="Sutton G.G."/>
            <person name="Nierman W.C."/>
            <person name="Fouts D.E."/>
        </authorList>
    </citation>
    <scope>NUCLEOTIDE SEQUENCE [LARGE SCALE GENOMIC DNA]</scope>
    <source>
        <strain evidence="1 2">Sponselee CDC</strain>
    </source>
</reference>
<evidence type="ECO:0000313" key="2">
    <source>
        <dbReference type="Proteomes" id="UP000011873"/>
    </source>
</evidence>
<organism evidence="1 2">
    <name type="scientific">Leptospira borgpetersenii serovar Hardjo-bovis str. Sponselee</name>
    <dbReference type="NCBI Taxonomy" id="1303729"/>
    <lineage>
        <taxon>Bacteria</taxon>
        <taxon>Pseudomonadati</taxon>
        <taxon>Spirochaetota</taxon>
        <taxon>Spirochaetia</taxon>
        <taxon>Leptospirales</taxon>
        <taxon>Leptospiraceae</taxon>
        <taxon>Leptospira</taxon>
    </lineage>
</organism>
<protein>
    <submittedName>
        <fullName evidence="1">Uncharacterized protein</fullName>
    </submittedName>
</protein>
<dbReference type="EMBL" id="ANMU01000086">
    <property type="protein sequence ID" value="EMJ81370.1"/>
    <property type="molecule type" value="Genomic_DNA"/>
</dbReference>
<gene>
    <name evidence="1" type="ORF">LEP1GSC016_0068</name>
</gene>
<evidence type="ECO:0000313" key="1">
    <source>
        <dbReference type="EMBL" id="EMJ81370.1"/>
    </source>
</evidence>
<name>M6C551_LEPBO</name>
<comment type="caution">
    <text evidence="1">The sequence shown here is derived from an EMBL/GenBank/DDBJ whole genome shotgun (WGS) entry which is preliminary data.</text>
</comment>
<dbReference type="AlphaFoldDB" id="M6C551"/>
<dbReference type="Proteomes" id="UP000011873">
    <property type="component" value="Unassembled WGS sequence"/>
</dbReference>
<proteinExistence type="predicted"/>
<dbReference type="PATRIC" id="fig|1218567.3.peg.2301"/>